<dbReference type="EMBL" id="JAIEZQ010000002">
    <property type="protein sequence ID" value="MBY9075788.1"/>
    <property type="molecule type" value="Genomic_DNA"/>
</dbReference>
<dbReference type="RefSeq" id="WP_221025494.1">
    <property type="nucleotide sequence ID" value="NZ_JAIEZQ010000002.1"/>
</dbReference>
<name>A0ABS7RP15_9ACTN</name>
<dbReference type="InterPro" id="IPR052341">
    <property type="entry name" value="LOG_family_nucleotidases"/>
</dbReference>
<gene>
    <name evidence="1" type="ORF">K1X13_13230</name>
</gene>
<comment type="caution">
    <text evidence="1">The sequence shown here is derived from an EMBL/GenBank/DDBJ whole genome shotgun (WGS) entry which is preliminary data.</text>
</comment>
<organism evidence="1 2">
    <name type="scientific">Nocardioides jiangsuensis</name>
    <dbReference type="NCBI Taxonomy" id="2866161"/>
    <lineage>
        <taxon>Bacteria</taxon>
        <taxon>Bacillati</taxon>
        <taxon>Actinomycetota</taxon>
        <taxon>Actinomycetes</taxon>
        <taxon>Propionibacteriales</taxon>
        <taxon>Nocardioidaceae</taxon>
        <taxon>Nocardioides</taxon>
    </lineage>
</organism>
<keyword evidence="2" id="KW-1185">Reference proteome</keyword>
<evidence type="ECO:0000313" key="1">
    <source>
        <dbReference type="EMBL" id="MBY9075788.1"/>
    </source>
</evidence>
<dbReference type="Gene3D" id="3.40.50.450">
    <property type="match status" value="1"/>
</dbReference>
<protein>
    <submittedName>
        <fullName evidence="1">Rossmann fold nucleotide-binding protein</fullName>
    </submittedName>
</protein>
<dbReference type="PANTHER" id="PTHR43393:SF3">
    <property type="entry name" value="LYSINE DECARBOXYLASE-LIKE PROTEIN"/>
    <property type="match status" value="1"/>
</dbReference>
<dbReference type="PANTHER" id="PTHR43393">
    <property type="entry name" value="CYTOKININ RIBOSIDE 5'-MONOPHOSPHATE PHOSPHORIBOHYDROLASE"/>
    <property type="match status" value="1"/>
</dbReference>
<proteinExistence type="predicted"/>
<dbReference type="SUPFAM" id="SSF102405">
    <property type="entry name" value="MCP/YpsA-like"/>
    <property type="match status" value="1"/>
</dbReference>
<reference evidence="1 2" key="1">
    <citation type="submission" date="2021-08" db="EMBL/GenBank/DDBJ databases">
        <title>Nocardioides bacterium WL0053 sp. nov., isolated from the sediment.</title>
        <authorList>
            <person name="Wang L."/>
            <person name="Zhang D."/>
            <person name="Zhang A."/>
        </authorList>
    </citation>
    <scope>NUCLEOTIDE SEQUENCE [LARGE SCALE GENOMIC DNA]</scope>
    <source>
        <strain evidence="1 2">WL0053</strain>
    </source>
</reference>
<dbReference type="Proteomes" id="UP000754710">
    <property type="component" value="Unassembled WGS sequence"/>
</dbReference>
<evidence type="ECO:0000313" key="2">
    <source>
        <dbReference type="Proteomes" id="UP000754710"/>
    </source>
</evidence>
<sequence>MRSERGRVVEVETLEEFDRRVAAGATSMEGWHLQSLDLRDRGEALRALPAAGALFLGCTFTEGDEQSLRARGALVFPRVPDVPFDAYRASLYGPRELYDGLATSYDATRDARVYAWSQQQPTLDVTLAQALHDHAIDNALRDLVAGRDLVGVMGGHALPRGSAGYADAARLGSALAGTGLLVTTGGGPGAMEAANLGAYLAPYGRACLAEALEVLATAPGFRPSVTEWARAAFTVLDRWPDGGTSLGIPTWHYGHEPPNPFATDVAKYFKNAIREDILLHLCTGGIVFLPGAGGTVQEIFQDACENYYADASSLAPMVLVGRDYWTEEVPAWPLLRSLADGRAMEKVVHLVDDLDEVPALLSR</sequence>
<accession>A0ABS7RP15</accession>